<dbReference type="InterPro" id="IPR029063">
    <property type="entry name" value="SAM-dependent_MTases_sf"/>
</dbReference>
<reference evidence="1 2" key="1">
    <citation type="submission" date="2023-03" db="EMBL/GenBank/DDBJ databases">
        <title>Mating type loci evolution in Malassezia.</title>
        <authorList>
            <person name="Coelho M.A."/>
        </authorList>
    </citation>
    <scope>NUCLEOTIDE SEQUENCE [LARGE SCALE GENOMIC DNA]</scope>
    <source>
        <strain evidence="1 2">CBS 9725</strain>
    </source>
</reference>
<dbReference type="EMBL" id="CP119949">
    <property type="protein sequence ID" value="WFD00977.1"/>
    <property type="molecule type" value="Genomic_DNA"/>
</dbReference>
<evidence type="ECO:0000313" key="2">
    <source>
        <dbReference type="Proteomes" id="UP001219567"/>
    </source>
</evidence>
<dbReference type="GO" id="GO:0008112">
    <property type="term" value="F:nicotinamide N-methyltransferase activity"/>
    <property type="evidence" value="ECO:0007669"/>
    <property type="project" value="UniProtKB-EC"/>
</dbReference>
<dbReference type="SUPFAM" id="SSF53335">
    <property type="entry name" value="S-adenosyl-L-methionine-dependent methyltransferases"/>
    <property type="match status" value="1"/>
</dbReference>
<dbReference type="Gene3D" id="3.40.50.150">
    <property type="entry name" value="Vaccinia Virus protein VP39"/>
    <property type="match status" value="1"/>
</dbReference>
<dbReference type="InterPro" id="IPR019410">
    <property type="entry name" value="Methyltransf_16"/>
</dbReference>
<sequence length="241" mass="26421">MSDLDVFEDALFTVFGHHQPARGDPGSIGSYSHRQLPTWCEENGEKKIHYRIADLSSTNTKLFAHHQWDAGVYLAEIVCERCEWADVRGRQVVELGAGTGLPSLAAAAVGAKRTIVTDYPDPDLLANLRLNVARLKSQAPYALALDVEGVAWGQDIDSFVNTYGQADYVLAADVLWVSSMHAALLKTVCGMLNRSDSSRFLLVAGFHTGRPVIARFLQAAHDMGLVFAKDAPYEGMKKWAT</sequence>
<dbReference type="Proteomes" id="UP001219567">
    <property type="component" value="Chromosome 7"/>
</dbReference>
<gene>
    <name evidence="1" type="ORF">MYAM1_003737</name>
</gene>
<dbReference type="AlphaFoldDB" id="A0AAJ6CKQ4"/>
<dbReference type="EC" id="2.1.1.1" evidence="1"/>
<organism evidence="1 2">
    <name type="scientific">Malassezia yamatoensis</name>
    <dbReference type="NCBI Taxonomy" id="253288"/>
    <lineage>
        <taxon>Eukaryota</taxon>
        <taxon>Fungi</taxon>
        <taxon>Dikarya</taxon>
        <taxon>Basidiomycota</taxon>
        <taxon>Ustilaginomycotina</taxon>
        <taxon>Malasseziomycetes</taxon>
        <taxon>Malasseziales</taxon>
        <taxon>Malasseziaceae</taxon>
        <taxon>Malassezia</taxon>
    </lineage>
</organism>
<dbReference type="GO" id="GO:0032259">
    <property type="term" value="P:methylation"/>
    <property type="evidence" value="ECO:0007669"/>
    <property type="project" value="UniProtKB-KW"/>
</dbReference>
<keyword evidence="1" id="KW-0489">Methyltransferase</keyword>
<evidence type="ECO:0000313" key="1">
    <source>
        <dbReference type="EMBL" id="WFD00977.1"/>
    </source>
</evidence>
<dbReference type="CDD" id="cd02440">
    <property type="entry name" value="AdoMet_MTases"/>
    <property type="match status" value="1"/>
</dbReference>
<keyword evidence="1" id="KW-0808">Transferase</keyword>
<keyword evidence="2" id="KW-1185">Reference proteome</keyword>
<dbReference type="GO" id="GO:0005737">
    <property type="term" value="C:cytoplasm"/>
    <property type="evidence" value="ECO:0007669"/>
    <property type="project" value="TreeGrafter"/>
</dbReference>
<dbReference type="PANTHER" id="PTHR14614:SF130">
    <property type="entry name" value="PROTEIN-LYSINE N-METHYLTRANSFERASE EEF2KMT"/>
    <property type="match status" value="1"/>
</dbReference>
<name>A0AAJ6CKQ4_9BASI</name>
<dbReference type="Pfam" id="PF10294">
    <property type="entry name" value="Methyltransf_16"/>
    <property type="match status" value="1"/>
</dbReference>
<protein>
    <submittedName>
        <fullName evidence="1">Nicotinamide N-methyltransferase</fullName>
        <ecNumber evidence="1">2.1.1.1</ecNumber>
    </submittedName>
</protein>
<accession>A0AAJ6CKQ4</accession>
<proteinExistence type="predicted"/>
<dbReference type="PANTHER" id="PTHR14614">
    <property type="entry name" value="HEPATOCELLULAR CARCINOMA-ASSOCIATED ANTIGEN"/>
    <property type="match status" value="1"/>
</dbReference>